<dbReference type="RefSeq" id="WP_194107416.1">
    <property type="nucleotide sequence ID" value="NZ_JADFFM010000002.1"/>
</dbReference>
<dbReference type="SUPFAM" id="SSF51004">
    <property type="entry name" value="C-terminal (heme d1) domain of cytochrome cd1-nitrite reductase"/>
    <property type="match status" value="1"/>
</dbReference>
<dbReference type="PANTHER" id="PTHR30344:SF1">
    <property type="entry name" value="6-PHOSPHOGLUCONOLACTONASE"/>
    <property type="match status" value="1"/>
</dbReference>
<dbReference type="Proteomes" id="UP000632774">
    <property type="component" value="Unassembled WGS sequence"/>
</dbReference>
<reference evidence="4 5" key="1">
    <citation type="submission" date="2020-10" db="EMBL/GenBank/DDBJ databases">
        <title>Mucilaginibacter mali sp. nov., isolated from rhizosphere soil of apple orchard.</title>
        <authorList>
            <person name="Lee J.-S."/>
            <person name="Kim H.S."/>
            <person name="Kim J.-S."/>
        </authorList>
    </citation>
    <scope>NUCLEOTIDE SEQUENCE [LARGE SCALE GENOMIC DNA]</scope>
    <source>
        <strain evidence="4 5">KCTC 23157</strain>
    </source>
</reference>
<dbReference type="InterPro" id="IPR050282">
    <property type="entry name" value="Cycloisomerase_2"/>
</dbReference>
<keyword evidence="3" id="KW-0732">Signal</keyword>
<sequence length="380" mass="41503">MKKLLFAIALLWSVNLLAQKKDATPKTYDLLIGTYTTGESKGIYVYRFYTETGRTAYLNEVDGVDNPSYICVAKNNRFVYSVNEIGADRKGSASAYSFEPKLGKIELINKQPSTGTGPCYISVDKGQKHVFLANYQSGALSVLPVNKDGSLGAAVQTIQDSGHGVNKSRQEGPHVHTAVLSPDEKYLLYTDLGTDKLNIYRYKSGQDKPLSPPEPSSFDVVAGHGPRHLAFSPNGKYLYLVTEMGGVIYVYDYDGPKSKQLEAISMLADGYKGAVGAADIHISPDGKFLYATNRGDANEIVVFAINPDNGRLTFVERKSSMGKGPRNFVIDPSGNFLLVANQMSNDIYVYRINKQTGKLTLTTSKISIGNPSCLKFTPAE</sequence>
<evidence type="ECO:0000313" key="5">
    <source>
        <dbReference type="Proteomes" id="UP000632774"/>
    </source>
</evidence>
<dbReference type="EMBL" id="JADFFM010000002">
    <property type="protein sequence ID" value="MBE9667983.1"/>
    <property type="molecule type" value="Genomic_DNA"/>
</dbReference>
<feature type="chain" id="PRO_5047249743" evidence="3">
    <location>
        <begin position="19"/>
        <end position="380"/>
    </location>
</feature>
<dbReference type="InterPro" id="IPR011048">
    <property type="entry name" value="Haem_d1_sf"/>
</dbReference>
<gene>
    <name evidence="4" type="ORF">IRJ18_16560</name>
</gene>
<organism evidence="4 5">
    <name type="scientific">Mucilaginibacter boryungensis</name>
    <dbReference type="NCBI Taxonomy" id="768480"/>
    <lineage>
        <taxon>Bacteria</taxon>
        <taxon>Pseudomonadati</taxon>
        <taxon>Bacteroidota</taxon>
        <taxon>Sphingobacteriia</taxon>
        <taxon>Sphingobacteriales</taxon>
        <taxon>Sphingobacteriaceae</taxon>
        <taxon>Mucilaginibacter</taxon>
    </lineage>
</organism>
<keyword evidence="2" id="KW-0119">Carbohydrate metabolism</keyword>
<name>A0ABR9XKT7_9SPHI</name>
<evidence type="ECO:0000313" key="4">
    <source>
        <dbReference type="EMBL" id="MBE9667983.1"/>
    </source>
</evidence>
<dbReference type="InterPro" id="IPR015943">
    <property type="entry name" value="WD40/YVTN_repeat-like_dom_sf"/>
</dbReference>
<keyword evidence="5" id="KW-1185">Reference proteome</keyword>
<evidence type="ECO:0000256" key="3">
    <source>
        <dbReference type="SAM" id="SignalP"/>
    </source>
</evidence>
<evidence type="ECO:0000256" key="1">
    <source>
        <dbReference type="ARBA" id="ARBA00005564"/>
    </source>
</evidence>
<proteinExistence type="inferred from homology"/>
<comment type="caution">
    <text evidence="4">The sequence shown here is derived from an EMBL/GenBank/DDBJ whole genome shotgun (WGS) entry which is preliminary data.</text>
</comment>
<dbReference type="Gene3D" id="2.130.10.10">
    <property type="entry name" value="YVTN repeat-like/Quinoprotein amine dehydrogenase"/>
    <property type="match status" value="1"/>
</dbReference>
<dbReference type="PANTHER" id="PTHR30344">
    <property type="entry name" value="6-PHOSPHOGLUCONOLACTONASE-RELATED"/>
    <property type="match status" value="1"/>
</dbReference>
<comment type="similarity">
    <text evidence="1">Belongs to the cycloisomerase 2 family.</text>
</comment>
<accession>A0ABR9XKT7</accession>
<dbReference type="InterPro" id="IPR019405">
    <property type="entry name" value="Lactonase_7-beta_prop"/>
</dbReference>
<evidence type="ECO:0000256" key="2">
    <source>
        <dbReference type="ARBA" id="ARBA00022526"/>
    </source>
</evidence>
<feature type="signal peptide" evidence="3">
    <location>
        <begin position="1"/>
        <end position="18"/>
    </location>
</feature>
<protein>
    <submittedName>
        <fullName evidence="4">Lactonase family protein</fullName>
    </submittedName>
</protein>
<dbReference type="Pfam" id="PF10282">
    <property type="entry name" value="Lactonase"/>
    <property type="match status" value="1"/>
</dbReference>
<keyword evidence="2" id="KW-0313">Glucose metabolism</keyword>